<proteinExistence type="predicted"/>
<feature type="region of interest" description="Disordered" evidence="1">
    <location>
        <begin position="24"/>
        <end position="87"/>
    </location>
</feature>
<name>A0A6A4FSP1_9STRA</name>
<feature type="compositionally biased region" description="Low complexity" evidence="1">
    <location>
        <begin position="24"/>
        <end position="35"/>
    </location>
</feature>
<dbReference type="Proteomes" id="UP000434957">
    <property type="component" value="Unassembled WGS sequence"/>
</dbReference>
<dbReference type="AlphaFoldDB" id="A0A6A4FSP1"/>
<dbReference type="EMBL" id="QXFT01000228">
    <property type="protein sequence ID" value="KAE9350237.1"/>
    <property type="molecule type" value="Genomic_DNA"/>
</dbReference>
<evidence type="ECO:0000256" key="1">
    <source>
        <dbReference type="SAM" id="MobiDB-lite"/>
    </source>
</evidence>
<evidence type="ECO:0000313" key="3">
    <source>
        <dbReference type="Proteomes" id="UP000434957"/>
    </source>
</evidence>
<accession>A0A6A4FSP1</accession>
<feature type="compositionally biased region" description="Basic and acidic residues" evidence="1">
    <location>
        <begin position="36"/>
        <end position="49"/>
    </location>
</feature>
<feature type="compositionally biased region" description="Basic residues" evidence="1">
    <location>
        <begin position="254"/>
        <end position="274"/>
    </location>
</feature>
<feature type="region of interest" description="Disordered" evidence="1">
    <location>
        <begin position="218"/>
        <end position="287"/>
    </location>
</feature>
<feature type="compositionally biased region" description="Polar residues" evidence="1">
    <location>
        <begin position="218"/>
        <end position="227"/>
    </location>
</feature>
<sequence>MIVIFWGRHYSAFVHRGDARNFPEGAAEAEATAAAPKDDNQKESEEEKGWGNTDARPTPSPPAEEDDESMNGDSQEPWDPETWNGDVDDLHERLEGFTMHHELKLEIQLILQNAEPIRQAELLTFLVNSVSTLSLDDQIDLLNEVKTGGDEAAARRLQQKHQIPAIVLKQWQQQLRDIGADDRKRGQIDTATDTNTEVMQSTGDESYRPPDSSTDIMTYDMQTTPPQTRAKGTAARKRAHVQTPDERVVSGTKVRNKHSSAILKKGKKRRHHQATHVCGRGGTHRQM</sequence>
<comment type="caution">
    <text evidence="2">The sequence shown here is derived from an EMBL/GenBank/DDBJ whole genome shotgun (WGS) entry which is preliminary data.</text>
</comment>
<protein>
    <submittedName>
        <fullName evidence="2">Uncharacterized protein</fullName>
    </submittedName>
</protein>
<keyword evidence="3" id="KW-1185">Reference proteome</keyword>
<evidence type="ECO:0000313" key="2">
    <source>
        <dbReference type="EMBL" id="KAE9350237.1"/>
    </source>
</evidence>
<organism evidence="2 3">
    <name type="scientific">Phytophthora rubi</name>
    <dbReference type="NCBI Taxonomy" id="129364"/>
    <lineage>
        <taxon>Eukaryota</taxon>
        <taxon>Sar</taxon>
        <taxon>Stramenopiles</taxon>
        <taxon>Oomycota</taxon>
        <taxon>Peronosporomycetes</taxon>
        <taxon>Peronosporales</taxon>
        <taxon>Peronosporaceae</taxon>
        <taxon>Phytophthora</taxon>
    </lineage>
</organism>
<reference evidence="2 3" key="1">
    <citation type="submission" date="2018-08" db="EMBL/GenBank/DDBJ databases">
        <title>Genomic investigation of the strawberry pathogen Phytophthora fragariae indicates pathogenicity is determined by transcriptional variation in three key races.</title>
        <authorList>
            <person name="Adams T.M."/>
            <person name="Armitage A.D."/>
            <person name="Sobczyk M.K."/>
            <person name="Bates H.J."/>
            <person name="Dunwell J.M."/>
            <person name="Nellist C.F."/>
            <person name="Harrison R.J."/>
        </authorList>
    </citation>
    <scope>NUCLEOTIDE SEQUENCE [LARGE SCALE GENOMIC DNA]</scope>
    <source>
        <strain evidence="2 3">SCRP333</strain>
    </source>
</reference>
<gene>
    <name evidence="2" type="ORF">PR003_g5467</name>
</gene>